<name>A0A841U620_9BACL</name>
<sequence length="897" mass="100637">MLEVYDLRCEYRINPIGLGARLPRLSWKLRSEARGTRQSAYRLQVSEDRDFASFLWDSGRVEGDASVHVEPTGVALRSRARYYYRVEVWNERGESSGWSAPGTYWETGLLTTGEWTADWISAPQGLEPGEACPMLRKAFRLDGAVKSARLYATALGLYELELNGRRVGDHYFTPGWTSYDARLQYQAYDVTEYLVQGENVVGSWLGNGWYKGYLGWDGHNELYGERTALLLQLHATLEDGREIVVRSDGSWKAATGPILLSEIYHGETYDARLERDGWSSPGCAEGGEDGGGDWRDVEVLERPKDILIAQENVPVRKIEEIRPIGLIRTPEGDTVIDMGQNMVGWVRFVVRGEAGREVELRHAEVLDKDGNFYLGNIREAKQTIRYTKRSGEPETFEPRFTFQGFRYVRLTGFAEPVRLEDFAGVVVHSDMERTGRFECSDPLVNQLQHNILWGLKGNFLDVPTDCPQRDERLGWTGDAQVFARTATYLANAAPFFAKWMGDLKADQLEDGSVPFVVPNMLVRKPSKGGFPPPYNSAAWGDAATIVPWTVYLSYGDKRILEDQYDSMKGWVEFIRRQGDNEYLWDTGFHFADWLALDAKPGAYMGATDMHYVATAYYAYSTSIVRKAAEILGKTEDAKRYAELYEGIVRAFHDEYVTPSGRLAVPTQTAQVVGLYFGLLEGKAKEKAAAKLAKLLEENDHHLTTGFVGTPYLNFALSLNGHNDEAYRLLLQKDFPSWLYQVTKGATTIWEHWDGIREDGTFWSDAMNSFNHYAYGAIGDWLYRCVAGIDTAEEGAGYKRLRIHPRPGEGLTWAEGRLETMYGTVVSRWSRSEGGMEVRVVVPPNATAEIVLPGAALEGVRENGGALGAANGVSSAEQTAEGVRLEAGSGDYRFVYQI</sequence>
<dbReference type="Gene3D" id="2.60.40.10">
    <property type="entry name" value="Immunoglobulins"/>
    <property type="match status" value="1"/>
</dbReference>
<dbReference type="InterPro" id="IPR012341">
    <property type="entry name" value="6hp_glycosidase-like_sf"/>
</dbReference>
<dbReference type="InterPro" id="IPR035396">
    <property type="entry name" value="Bac_rhamnosid6H"/>
</dbReference>
<dbReference type="Pfam" id="PF17390">
    <property type="entry name" value="Bac_rhamnosid_C"/>
    <property type="match status" value="1"/>
</dbReference>
<dbReference type="RefSeq" id="WP_185137458.1">
    <property type="nucleotide sequence ID" value="NZ_JACJVR010000073.1"/>
</dbReference>
<dbReference type="InterPro" id="IPR008902">
    <property type="entry name" value="Rhamnosid_concanavalin"/>
</dbReference>
<dbReference type="EC" id="3.2.1.40" evidence="2"/>
<feature type="domain" description="Bacterial alpha-L-rhamnosidase N-terminal" evidence="5">
    <location>
        <begin position="144"/>
        <end position="318"/>
    </location>
</feature>
<feature type="domain" description="Alpha-L-rhamnosidase concanavalin-like" evidence="4">
    <location>
        <begin position="328"/>
        <end position="428"/>
    </location>
</feature>
<dbReference type="InterPro" id="IPR035398">
    <property type="entry name" value="Bac_rhamnosid_C"/>
</dbReference>
<comment type="caution">
    <text evidence="8">The sequence shown here is derived from an EMBL/GenBank/DDBJ whole genome shotgun (WGS) entry which is preliminary data.</text>
</comment>
<dbReference type="PANTHER" id="PTHR33307:SF6">
    <property type="entry name" value="ALPHA-RHAMNOSIDASE (EUROFUNG)-RELATED"/>
    <property type="match status" value="1"/>
</dbReference>
<dbReference type="Pfam" id="PF25788">
    <property type="entry name" value="Ig_Rha78A_N"/>
    <property type="match status" value="1"/>
</dbReference>
<dbReference type="PANTHER" id="PTHR33307">
    <property type="entry name" value="ALPHA-RHAMNOSIDASE (EUROFUNG)"/>
    <property type="match status" value="1"/>
</dbReference>
<evidence type="ECO:0000259" key="4">
    <source>
        <dbReference type="Pfam" id="PF05592"/>
    </source>
</evidence>
<keyword evidence="3 8" id="KW-0378">Hydrolase</keyword>
<dbReference type="AlphaFoldDB" id="A0A841U620"/>
<accession>A0A841U620</accession>
<dbReference type="Pfam" id="PF08531">
    <property type="entry name" value="Bac_rhamnosid_N"/>
    <property type="match status" value="1"/>
</dbReference>
<proteinExistence type="predicted"/>
<evidence type="ECO:0000256" key="1">
    <source>
        <dbReference type="ARBA" id="ARBA00001445"/>
    </source>
</evidence>
<reference evidence="8 9" key="1">
    <citation type="submission" date="2020-08" db="EMBL/GenBank/DDBJ databases">
        <title>Cohnella phylogeny.</title>
        <authorList>
            <person name="Dunlap C."/>
        </authorList>
    </citation>
    <scope>NUCLEOTIDE SEQUENCE [LARGE SCALE GENOMIC DNA]</scope>
    <source>
        <strain evidence="8 9">DSM 25239</strain>
    </source>
</reference>
<dbReference type="Pfam" id="PF05592">
    <property type="entry name" value="Bac_rhamnosid"/>
    <property type="match status" value="1"/>
</dbReference>
<dbReference type="PIRSF" id="PIRSF010631">
    <property type="entry name" value="A-rhamnsds"/>
    <property type="match status" value="1"/>
</dbReference>
<dbReference type="InterPro" id="IPR013783">
    <property type="entry name" value="Ig-like_fold"/>
</dbReference>
<evidence type="ECO:0000259" key="7">
    <source>
        <dbReference type="Pfam" id="PF17390"/>
    </source>
</evidence>
<dbReference type="GO" id="GO:0030596">
    <property type="term" value="F:alpha-L-rhamnosidase activity"/>
    <property type="evidence" value="ECO:0007669"/>
    <property type="project" value="UniProtKB-EC"/>
</dbReference>
<dbReference type="Gene3D" id="2.60.120.260">
    <property type="entry name" value="Galactose-binding domain-like"/>
    <property type="match status" value="2"/>
</dbReference>
<dbReference type="Gene3D" id="1.50.10.10">
    <property type="match status" value="1"/>
</dbReference>
<dbReference type="EMBL" id="JACJVR010000073">
    <property type="protein sequence ID" value="MBB6693484.1"/>
    <property type="molecule type" value="Genomic_DNA"/>
</dbReference>
<gene>
    <name evidence="8" type="ORF">H7B90_19005</name>
</gene>
<comment type="catalytic activity">
    <reaction evidence="1">
        <text>Hydrolysis of terminal non-reducing alpha-L-rhamnose residues in alpha-L-rhamnosides.</text>
        <dbReference type="EC" id="3.2.1.40"/>
    </reaction>
</comment>
<evidence type="ECO:0000259" key="6">
    <source>
        <dbReference type="Pfam" id="PF17389"/>
    </source>
</evidence>
<evidence type="ECO:0000313" key="9">
    <source>
        <dbReference type="Proteomes" id="UP000553776"/>
    </source>
</evidence>
<dbReference type="InterPro" id="IPR008928">
    <property type="entry name" value="6-hairpin_glycosidase_sf"/>
</dbReference>
<evidence type="ECO:0000313" key="8">
    <source>
        <dbReference type="EMBL" id="MBB6693484.1"/>
    </source>
</evidence>
<evidence type="ECO:0000256" key="2">
    <source>
        <dbReference type="ARBA" id="ARBA00012652"/>
    </source>
</evidence>
<dbReference type="InterPro" id="IPR013737">
    <property type="entry name" value="Bac_rhamnosid_N"/>
</dbReference>
<feature type="domain" description="Alpha-L-rhamnosidase six-hairpin glycosidase" evidence="6">
    <location>
        <begin position="433"/>
        <end position="785"/>
    </location>
</feature>
<dbReference type="SUPFAM" id="SSF48208">
    <property type="entry name" value="Six-hairpin glycosidases"/>
    <property type="match status" value="1"/>
</dbReference>
<organism evidence="8 9">
    <name type="scientific">Cohnella xylanilytica</name>
    <dbReference type="NCBI Taxonomy" id="557555"/>
    <lineage>
        <taxon>Bacteria</taxon>
        <taxon>Bacillati</taxon>
        <taxon>Bacillota</taxon>
        <taxon>Bacilli</taxon>
        <taxon>Bacillales</taxon>
        <taxon>Paenibacillaceae</taxon>
        <taxon>Cohnella</taxon>
    </lineage>
</organism>
<protein>
    <recommendedName>
        <fullName evidence="2">alpha-L-rhamnosidase</fullName>
        <ecNumber evidence="2">3.2.1.40</ecNumber>
    </recommendedName>
</protein>
<dbReference type="Pfam" id="PF17389">
    <property type="entry name" value="Bac_rhamnosid6H"/>
    <property type="match status" value="1"/>
</dbReference>
<dbReference type="Proteomes" id="UP000553776">
    <property type="component" value="Unassembled WGS sequence"/>
</dbReference>
<evidence type="ECO:0000259" key="5">
    <source>
        <dbReference type="Pfam" id="PF08531"/>
    </source>
</evidence>
<dbReference type="InterPro" id="IPR016007">
    <property type="entry name" value="Alpha_rhamnosid"/>
</dbReference>
<feature type="domain" description="Alpha-L-rhamnosidase C-terminal" evidence="7">
    <location>
        <begin position="788"/>
        <end position="862"/>
    </location>
</feature>
<keyword evidence="9" id="KW-1185">Reference proteome</keyword>
<dbReference type="Gene3D" id="2.60.420.10">
    <property type="entry name" value="Maltose phosphorylase, domain 3"/>
    <property type="match status" value="1"/>
</dbReference>
<dbReference type="GO" id="GO:0005975">
    <property type="term" value="P:carbohydrate metabolic process"/>
    <property type="evidence" value="ECO:0007669"/>
    <property type="project" value="InterPro"/>
</dbReference>
<evidence type="ECO:0000256" key="3">
    <source>
        <dbReference type="ARBA" id="ARBA00022801"/>
    </source>
</evidence>